<comment type="caution">
    <text evidence="1">The sequence shown here is derived from an EMBL/GenBank/DDBJ whole genome shotgun (WGS) entry which is preliminary data.</text>
</comment>
<evidence type="ECO:0000313" key="1">
    <source>
        <dbReference type="EMBL" id="CAF0943403.1"/>
    </source>
</evidence>
<protein>
    <submittedName>
        <fullName evidence="1">Uncharacterized protein</fullName>
    </submittedName>
</protein>
<reference evidence="1" key="1">
    <citation type="submission" date="2021-02" db="EMBL/GenBank/DDBJ databases">
        <authorList>
            <person name="Nowell W R."/>
        </authorList>
    </citation>
    <scope>NUCLEOTIDE SEQUENCE</scope>
    <source>
        <strain evidence="1">Ploen Becks lab</strain>
    </source>
</reference>
<proteinExistence type="predicted"/>
<keyword evidence="2" id="KW-1185">Reference proteome</keyword>
<accession>A0A814CQK4</accession>
<organism evidence="1 2">
    <name type="scientific">Brachionus calyciflorus</name>
    <dbReference type="NCBI Taxonomy" id="104777"/>
    <lineage>
        <taxon>Eukaryota</taxon>
        <taxon>Metazoa</taxon>
        <taxon>Spiralia</taxon>
        <taxon>Gnathifera</taxon>
        <taxon>Rotifera</taxon>
        <taxon>Eurotatoria</taxon>
        <taxon>Monogononta</taxon>
        <taxon>Pseudotrocha</taxon>
        <taxon>Ploima</taxon>
        <taxon>Brachionidae</taxon>
        <taxon>Brachionus</taxon>
    </lineage>
</organism>
<dbReference type="AlphaFoldDB" id="A0A814CQK4"/>
<dbReference type="EMBL" id="CAJNOC010002622">
    <property type="protein sequence ID" value="CAF0943403.1"/>
    <property type="molecule type" value="Genomic_DNA"/>
</dbReference>
<gene>
    <name evidence="1" type="ORF">OXX778_LOCUS13547</name>
</gene>
<evidence type="ECO:0000313" key="2">
    <source>
        <dbReference type="Proteomes" id="UP000663879"/>
    </source>
</evidence>
<sequence length="68" mass="7911">MALSKYKIILADNRQNMSDETIKMNNFLYFNTGKDQILQFQSSDDDICNDDYSDDDFVQIDDDSGKEN</sequence>
<dbReference type="Proteomes" id="UP000663879">
    <property type="component" value="Unassembled WGS sequence"/>
</dbReference>
<name>A0A814CQK4_9BILA</name>